<comment type="cofactor">
    <cofactor evidence="1">
        <name>[4Fe-4S] cluster</name>
        <dbReference type="ChEBI" id="CHEBI:49883"/>
    </cofactor>
</comment>
<organism evidence="3 4">
    <name type="scientific">Salvia divinorum</name>
    <name type="common">Maria pastora</name>
    <name type="synonym">Diviner's sage</name>
    <dbReference type="NCBI Taxonomy" id="28513"/>
    <lineage>
        <taxon>Eukaryota</taxon>
        <taxon>Viridiplantae</taxon>
        <taxon>Streptophyta</taxon>
        <taxon>Embryophyta</taxon>
        <taxon>Tracheophyta</taxon>
        <taxon>Spermatophyta</taxon>
        <taxon>Magnoliopsida</taxon>
        <taxon>eudicotyledons</taxon>
        <taxon>Gunneridae</taxon>
        <taxon>Pentapetalae</taxon>
        <taxon>asterids</taxon>
        <taxon>lamiids</taxon>
        <taxon>Lamiales</taxon>
        <taxon>Lamiaceae</taxon>
        <taxon>Nepetoideae</taxon>
        <taxon>Mentheae</taxon>
        <taxon>Salviinae</taxon>
        <taxon>Salvia</taxon>
        <taxon>Salvia subgen. Calosphace</taxon>
    </lineage>
</organism>
<dbReference type="GO" id="GO:0003677">
    <property type="term" value="F:DNA binding"/>
    <property type="evidence" value="ECO:0007669"/>
    <property type="project" value="UniProtKB-KW"/>
</dbReference>
<comment type="caution">
    <text evidence="3">The sequence shown here is derived from an EMBL/GenBank/DDBJ whole genome shotgun (WGS) entry which is preliminary data.</text>
</comment>
<dbReference type="GO" id="GO:0051539">
    <property type="term" value="F:4 iron, 4 sulfur cluster binding"/>
    <property type="evidence" value="ECO:0007669"/>
    <property type="project" value="UniProtKB-KW"/>
</dbReference>
<comment type="subcellular location">
    <subcellularLocation>
        <location evidence="1">Nucleus</location>
    </subcellularLocation>
</comment>
<keyword evidence="1" id="KW-0863">Zinc-finger</keyword>
<dbReference type="PANTHER" id="PTHR10670">
    <property type="entry name" value="DNA POLYMERASE EPSILON CATALYTIC SUBUNIT A"/>
    <property type="match status" value="1"/>
</dbReference>
<comment type="similarity">
    <text evidence="1">Belongs to the DNA polymerase type-B family.</text>
</comment>
<keyword evidence="1" id="KW-0862">Zinc</keyword>
<gene>
    <name evidence="3" type="ORF">AAHA92_21407</name>
</gene>
<keyword evidence="1" id="KW-0539">Nucleus</keyword>
<keyword evidence="1" id="KW-0238">DNA-binding</keyword>
<comment type="catalytic activity">
    <reaction evidence="1">
        <text>DNA(n) + a 2'-deoxyribonucleoside 5'-triphosphate = DNA(n+1) + diphosphate</text>
        <dbReference type="Rhea" id="RHEA:22508"/>
        <dbReference type="Rhea" id="RHEA-COMP:17339"/>
        <dbReference type="Rhea" id="RHEA-COMP:17340"/>
        <dbReference type="ChEBI" id="CHEBI:33019"/>
        <dbReference type="ChEBI" id="CHEBI:61560"/>
        <dbReference type="ChEBI" id="CHEBI:173112"/>
        <dbReference type="EC" id="2.7.7.7"/>
    </reaction>
</comment>
<dbReference type="Gene3D" id="3.30.420.10">
    <property type="entry name" value="Ribonuclease H-like superfamily/Ribonuclease H"/>
    <property type="match status" value="1"/>
</dbReference>
<dbReference type="InterPro" id="IPR012337">
    <property type="entry name" value="RNaseH-like_sf"/>
</dbReference>
<evidence type="ECO:0000256" key="1">
    <source>
        <dbReference type="RuleBase" id="RU365029"/>
    </source>
</evidence>
<dbReference type="Gene3D" id="3.30.342.10">
    <property type="entry name" value="DNA Polymerase, chain B, domain 1"/>
    <property type="match status" value="1"/>
</dbReference>
<keyword evidence="1" id="KW-0479">Metal-binding</keyword>
<dbReference type="PANTHER" id="PTHR10670:SF0">
    <property type="entry name" value="DNA POLYMERASE EPSILON CATALYTIC SUBUNIT A"/>
    <property type="match status" value="1"/>
</dbReference>
<keyword evidence="1 3" id="KW-0548">Nucleotidyltransferase</keyword>
<keyword evidence="1" id="KW-0235">DNA replication</keyword>
<feature type="domain" description="DNA-directed DNA polymerase family B exonuclease" evidence="2">
    <location>
        <begin position="175"/>
        <end position="374"/>
    </location>
</feature>
<keyword evidence="1" id="KW-0004">4Fe-4S</keyword>
<dbReference type="EMBL" id="JBEAFC010000008">
    <property type="protein sequence ID" value="KAL1544574.1"/>
    <property type="molecule type" value="Genomic_DNA"/>
</dbReference>
<keyword evidence="1" id="KW-0408">Iron</keyword>
<keyword evidence="4" id="KW-1185">Reference proteome</keyword>
<dbReference type="GO" id="GO:0006260">
    <property type="term" value="P:DNA replication"/>
    <property type="evidence" value="ECO:0007669"/>
    <property type="project" value="UniProtKB-KW"/>
</dbReference>
<keyword evidence="1 3" id="KW-0808">Transferase</keyword>
<evidence type="ECO:0000313" key="3">
    <source>
        <dbReference type="EMBL" id="KAL1544574.1"/>
    </source>
</evidence>
<reference evidence="3 4" key="1">
    <citation type="submission" date="2024-06" db="EMBL/GenBank/DDBJ databases">
        <title>A chromosome level genome sequence of Diviner's sage (Salvia divinorum).</title>
        <authorList>
            <person name="Ford S.A."/>
            <person name="Ro D.-K."/>
            <person name="Ness R.W."/>
            <person name="Phillips M.A."/>
        </authorList>
    </citation>
    <scope>NUCLEOTIDE SEQUENCE [LARGE SCALE GENOMIC DNA]</scope>
    <source>
        <strain evidence="3">SAF-2024a</strain>
        <tissue evidence="3">Leaf</tissue>
    </source>
</reference>
<keyword evidence="1 3" id="KW-0239">DNA-directed DNA polymerase</keyword>
<dbReference type="GO" id="GO:0005634">
    <property type="term" value="C:nucleus"/>
    <property type="evidence" value="ECO:0007669"/>
    <property type="project" value="UniProtKB-SubCell"/>
</dbReference>
<dbReference type="InterPro" id="IPR006133">
    <property type="entry name" value="DNA-dir_DNA_pol_B_exonuc"/>
</dbReference>
<sequence>MNAETIDVGEGCSEYTLDSGILKRTVDVSSKPDFLKEQSDIGFDYLSEGEKLGWLLTFASDGSKFKVKHRFRPYFCVAIKDGKETDIEVYLRSLYGSQIADIEIVKKEGLVVLTYESTLVGLQKSYLKISFVSVKKLMLVKKSLVHVIGRPKTPLTVMSTRPLEDFVDCSYYLCESDVPYHIRFAIDKDIRCGQWYDISVSCDGIIVDRRIDQLQNPELHTCAFYVYTTELRLKDSEAVCHSIMMISYMIDGHGYLIINREYVGEDLEDLEYTPKPEFKCCFKVKYKGVVGSWFAEMKDVRPSIYVTYKGDCIDWPFLETKAANHGYNMNEELGFRIDKHKGECHAKFACHLDCFAWVKRDSHQPKRKQGLKSVANVLLGFDPVQDIAKDVVCFARHSPHRMTSYYVSNVVSTYYLYMTHVHPFIFSLSTIIRMPPDEVLRERSAVVFERLIDYSGICGHYHPDLISLYQMVKNTEKVLFTISSRLETCTSHSLRKFKFSRDSFDVESGLLSLCPCIEEFILNECGASIDLECFVVKSLSLKRFVLKNWIGLRTLVEEQVIQVMAPRLIFSNVEGAFMHLAFIGPMLCFETASFNLIIPEGFGSHYTIEQTSQMFYKCLLACLGGLCKGVKTIHISLRTTQLISRLGIFHVQNPVCEAAPIFNNLKTIKFTYNEKFLQSSLPTDVVKQLVDEGKEGLVVFNEYEVNLHHEKFLQSSFPTDGVKQLVDEGKEGLVVFNGFEDAETINIITEAAGTIDFDPFVSIHSIPKAI</sequence>
<dbReference type="AlphaFoldDB" id="A0ABD1GKS7"/>
<comment type="function">
    <text evidence="1">DNA polymerase II participates in chromosomal DNA replication.</text>
</comment>
<evidence type="ECO:0000313" key="4">
    <source>
        <dbReference type="Proteomes" id="UP001567538"/>
    </source>
</evidence>
<dbReference type="Proteomes" id="UP001567538">
    <property type="component" value="Unassembled WGS sequence"/>
</dbReference>
<dbReference type="Pfam" id="PF03104">
    <property type="entry name" value="DNA_pol_B_exo1"/>
    <property type="match status" value="1"/>
</dbReference>
<dbReference type="GO" id="GO:0008270">
    <property type="term" value="F:zinc ion binding"/>
    <property type="evidence" value="ECO:0007669"/>
    <property type="project" value="UniProtKB-KW"/>
</dbReference>
<proteinExistence type="inferred from homology"/>
<keyword evidence="1" id="KW-0411">Iron-sulfur</keyword>
<accession>A0ABD1GKS7</accession>
<evidence type="ECO:0000259" key="2">
    <source>
        <dbReference type="Pfam" id="PF03104"/>
    </source>
</evidence>
<dbReference type="GO" id="GO:0003887">
    <property type="term" value="F:DNA-directed DNA polymerase activity"/>
    <property type="evidence" value="ECO:0007669"/>
    <property type="project" value="UniProtKB-KW"/>
</dbReference>
<name>A0ABD1GKS7_SALDI</name>
<dbReference type="EC" id="2.7.7.7" evidence="1"/>
<protein>
    <recommendedName>
        <fullName evidence="1">DNA polymerase epsilon catalytic subunit</fullName>
        <ecNumber evidence="1">2.7.7.7</ecNumber>
    </recommendedName>
</protein>
<dbReference type="SUPFAM" id="SSF53098">
    <property type="entry name" value="Ribonuclease H-like"/>
    <property type="match status" value="1"/>
</dbReference>
<dbReference type="InterPro" id="IPR029703">
    <property type="entry name" value="POL2"/>
</dbReference>
<dbReference type="InterPro" id="IPR036397">
    <property type="entry name" value="RNaseH_sf"/>
</dbReference>